<evidence type="ECO:0000313" key="2">
    <source>
        <dbReference type="RefSeq" id="XP_052129562.1"/>
    </source>
</evidence>
<dbReference type="Proteomes" id="UP000504606">
    <property type="component" value="Unplaced"/>
</dbReference>
<keyword evidence="1" id="KW-1185">Reference proteome</keyword>
<proteinExistence type="predicted"/>
<evidence type="ECO:0000313" key="1">
    <source>
        <dbReference type="Proteomes" id="UP000504606"/>
    </source>
</evidence>
<dbReference type="KEGG" id="foc:127750917"/>
<name>A0A9C6X5J4_FRAOC</name>
<gene>
    <name evidence="2" type="primary">LOC127750917</name>
</gene>
<organism evidence="1 2">
    <name type="scientific">Frankliniella occidentalis</name>
    <name type="common">Western flower thrips</name>
    <name type="synonym">Euthrips occidentalis</name>
    <dbReference type="NCBI Taxonomy" id="133901"/>
    <lineage>
        <taxon>Eukaryota</taxon>
        <taxon>Metazoa</taxon>
        <taxon>Ecdysozoa</taxon>
        <taxon>Arthropoda</taxon>
        <taxon>Hexapoda</taxon>
        <taxon>Insecta</taxon>
        <taxon>Pterygota</taxon>
        <taxon>Neoptera</taxon>
        <taxon>Paraneoptera</taxon>
        <taxon>Thysanoptera</taxon>
        <taxon>Terebrantia</taxon>
        <taxon>Thripoidea</taxon>
        <taxon>Thripidae</taxon>
        <taxon>Frankliniella</taxon>
    </lineage>
</organism>
<protein>
    <submittedName>
        <fullName evidence="2">Uncharacterized protein LOC127750917</fullName>
    </submittedName>
</protein>
<dbReference type="GeneID" id="127750917"/>
<sequence length="168" mass="18668">MRAHFGQPAQQHQGQQQLLFQLQQQLLVLQQQVLQPQQQVPQVPQQLQVPQVPLQVPQVPQQMVAQLLEPQQEHEQQQPHLLYFTSLNTPAVPFSVFDCSTQQEAAGPSQSSPASPALAERVAHLTDAINLLTATVHSLSMAFDLDTSALDEIIKRFAESVEALSRLS</sequence>
<dbReference type="AlphaFoldDB" id="A0A9C6X5J4"/>
<dbReference type="RefSeq" id="XP_052129562.1">
    <property type="nucleotide sequence ID" value="XM_052273602.1"/>
</dbReference>
<accession>A0A9C6X5J4</accession>
<reference evidence="2" key="1">
    <citation type="submission" date="2025-08" db="UniProtKB">
        <authorList>
            <consortium name="RefSeq"/>
        </authorList>
    </citation>
    <scope>IDENTIFICATION</scope>
    <source>
        <tissue evidence="2">Whole organism</tissue>
    </source>
</reference>